<dbReference type="SUPFAM" id="SSF56281">
    <property type="entry name" value="Metallo-hydrolase/oxidoreductase"/>
    <property type="match status" value="1"/>
</dbReference>
<feature type="compositionally biased region" description="Basic and acidic residues" evidence="13">
    <location>
        <begin position="516"/>
        <end position="537"/>
    </location>
</feature>
<evidence type="ECO:0000256" key="7">
    <source>
        <dbReference type="ARBA" id="ARBA00022839"/>
    </source>
</evidence>
<evidence type="ECO:0000256" key="10">
    <source>
        <dbReference type="ARBA" id="ARBA00023242"/>
    </source>
</evidence>
<feature type="domain" description="DNA repair metallo-beta-lactamase" evidence="14">
    <location>
        <begin position="428"/>
        <end position="463"/>
    </location>
</feature>
<proteinExistence type="inferred from homology"/>
<dbReference type="PANTHER" id="PTHR23240:SF8">
    <property type="entry name" value="PROTEIN ARTEMIS"/>
    <property type="match status" value="1"/>
</dbReference>
<comment type="subcellular location">
    <subcellularLocation>
        <location evidence="1">Nucleus</location>
    </subcellularLocation>
</comment>
<feature type="compositionally biased region" description="Polar residues" evidence="13">
    <location>
        <begin position="605"/>
        <end position="623"/>
    </location>
</feature>
<evidence type="ECO:0000256" key="9">
    <source>
        <dbReference type="ARBA" id="ARBA00023204"/>
    </source>
</evidence>
<evidence type="ECO:0000256" key="11">
    <source>
        <dbReference type="ARBA" id="ARBA00039759"/>
    </source>
</evidence>
<keyword evidence="16" id="KW-1185">Reference proteome</keyword>
<dbReference type="Proteomes" id="UP000078343">
    <property type="component" value="Unassembled WGS sequence"/>
</dbReference>
<evidence type="ECO:0000256" key="4">
    <source>
        <dbReference type="ARBA" id="ARBA00022759"/>
    </source>
</evidence>
<dbReference type="GO" id="GO:0005634">
    <property type="term" value="C:nucleus"/>
    <property type="evidence" value="ECO:0007669"/>
    <property type="project" value="UniProtKB-SubCell"/>
</dbReference>
<organism evidence="15 16">
    <name type="scientific">Fonsecaea erecta</name>
    <dbReference type="NCBI Taxonomy" id="1367422"/>
    <lineage>
        <taxon>Eukaryota</taxon>
        <taxon>Fungi</taxon>
        <taxon>Dikarya</taxon>
        <taxon>Ascomycota</taxon>
        <taxon>Pezizomycotina</taxon>
        <taxon>Eurotiomycetes</taxon>
        <taxon>Chaetothyriomycetidae</taxon>
        <taxon>Chaetothyriales</taxon>
        <taxon>Herpotrichiellaceae</taxon>
        <taxon>Fonsecaea</taxon>
    </lineage>
</organism>
<dbReference type="RefSeq" id="XP_018691965.1">
    <property type="nucleotide sequence ID" value="XM_018839197.1"/>
</dbReference>
<feature type="region of interest" description="Disordered" evidence="13">
    <location>
        <begin position="550"/>
        <end position="581"/>
    </location>
</feature>
<dbReference type="Pfam" id="PF07522">
    <property type="entry name" value="DRMBL"/>
    <property type="match status" value="1"/>
</dbReference>
<gene>
    <name evidence="15" type="ORF">AYL99_07688</name>
</gene>
<dbReference type="Gene3D" id="3.60.15.10">
    <property type="entry name" value="Ribonuclease Z/Hydroxyacylglutathione hydrolase-like"/>
    <property type="match status" value="1"/>
</dbReference>
<sequence>MSTFNGLVREFPSIRIDYFRHHPGRPPPAAYFLSHVHSDHLLGLESVKMPFVYCSATTKRILLHMEKYPHRINFAKGILEARKQHYRHLKTILRPIPMNTVTALELGPKLTIRVTLLDANHCPGAVMFLIEGDSKAILYTGDIRAETWWVNSIVQNPILLPYTCGLKWLDCLYLDTTFATRAEPYSDFPTKAEGLKELLEKVVQCPPSTIFYFRAWTLGYENVWVALSNILQSRVHVDGYQLRIFGNGVENLDGSDSAALTGFTVGNSLLPGCLTLDNNARIHSCEPGLKCHSEIKQRKNIKWITPIISRLRDGTEIRELGAGGGARDLYPTSELKVEDQASVQQLMGLFASSVDDATSKLNVFRALGHFGTTGDLSLALEAPDELGLDQNGQIQLKDFLPFLANRYAKTDASLLEHMHSNQDSRPQIETNDTIRFPYSRHSSYNELRGFVKMFRPRDICPCTVCPETWAEELSMQALFGDLCSEQTFYFDQETREVVENLREREGLKSASGKRKRDNDDTQKTEFQDTNPDKHMSSCEEMQILRSPEKTAKLRDAGSDQDRAAGGLNPNGDPQTHGGFHLQRESLDGDTVEDDGNDERLFLSFFDSQPGDQPVLSDQTVQDRSSQDRPLDTKERLRLRKERAWAYEAAKRCLAHSDSSDWDAIPLRSVGHIGHDVEEYEL</sequence>
<evidence type="ECO:0000256" key="2">
    <source>
        <dbReference type="ARBA" id="ARBA00010304"/>
    </source>
</evidence>
<dbReference type="PANTHER" id="PTHR23240">
    <property type="entry name" value="DNA CROSS-LINK REPAIR PROTEIN PSO2/SNM1-RELATED"/>
    <property type="match status" value="1"/>
</dbReference>
<dbReference type="GO" id="GO:0036297">
    <property type="term" value="P:interstrand cross-link repair"/>
    <property type="evidence" value="ECO:0007669"/>
    <property type="project" value="TreeGrafter"/>
</dbReference>
<keyword evidence="3" id="KW-0540">Nuclease</keyword>
<keyword evidence="9" id="KW-0234">DNA repair</keyword>
<evidence type="ECO:0000313" key="15">
    <source>
        <dbReference type="EMBL" id="OAP58598.1"/>
    </source>
</evidence>
<evidence type="ECO:0000259" key="14">
    <source>
        <dbReference type="Pfam" id="PF07522"/>
    </source>
</evidence>
<evidence type="ECO:0000256" key="6">
    <source>
        <dbReference type="ARBA" id="ARBA00022801"/>
    </source>
</evidence>
<keyword evidence="8" id="KW-0233">DNA recombination</keyword>
<dbReference type="OrthoDB" id="5561659at2759"/>
<reference evidence="15 16" key="1">
    <citation type="submission" date="2016-04" db="EMBL/GenBank/DDBJ databases">
        <title>Draft genome of Fonsecaea erecta CBS 125763.</title>
        <authorList>
            <person name="Weiss V.A."/>
            <person name="Vicente V.A."/>
            <person name="Raittz R.T."/>
            <person name="Moreno L.F."/>
            <person name="De Souza E.M."/>
            <person name="Pedrosa F.O."/>
            <person name="Steffens M.B."/>
            <person name="Faoro H."/>
            <person name="Tadra-Sfeir M.Z."/>
            <person name="Najafzadeh M.J."/>
            <person name="Felipe M.S."/>
            <person name="Teixeira M."/>
            <person name="Sun J."/>
            <person name="Xi L."/>
            <person name="Gomes R."/>
            <person name="De Azevedo C.M."/>
            <person name="Salgado C.G."/>
            <person name="Da Silva M.B."/>
            <person name="Nascimento M.F."/>
            <person name="Queiroz-Telles F."/>
            <person name="Attili D.S."/>
            <person name="Gorbushina A."/>
        </authorList>
    </citation>
    <scope>NUCLEOTIDE SEQUENCE [LARGE SCALE GENOMIC DNA]</scope>
    <source>
        <strain evidence="15 16">CBS 125763</strain>
    </source>
</reference>
<keyword evidence="6" id="KW-0378">Hydrolase</keyword>
<evidence type="ECO:0000256" key="8">
    <source>
        <dbReference type="ARBA" id="ARBA00023172"/>
    </source>
</evidence>
<dbReference type="STRING" id="1367422.A0A178ZFR0"/>
<evidence type="ECO:0000256" key="3">
    <source>
        <dbReference type="ARBA" id="ARBA00022722"/>
    </source>
</evidence>
<evidence type="ECO:0000313" key="16">
    <source>
        <dbReference type="Proteomes" id="UP000078343"/>
    </source>
</evidence>
<dbReference type="GO" id="GO:0006303">
    <property type="term" value="P:double-strand break repair via nonhomologous end joining"/>
    <property type="evidence" value="ECO:0007669"/>
    <property type="project" value="TreeGrafter"/>
</dbReference>
<feature type="compositionally biased region" description="Basic and acidic residues" evidence="13">
    <location>
        <begin position="624"/>
        <end position="633"/>
    </location>
</feature>
<feature type="region of interest" description="Disordered" evidence="13">
    <location>
        <begin position="605"/>
        <end position="633"/>
    </location>
</feature>
<dbReference type="GO" id="GO:0035312">
    <property type="term" value="F:5'-3' DNA exonuclease activity"/>
    <property type="evidence" value="ECO:0007669"/>
    <property type="project" value="TreeGrafter"/>
</dbReference>
<dbReference type="Gene3D" id="3.40.50.12650">
    <property type="match status" value="1"/>
</dbReference>
<keyword evidence="5" id="KW-0227">DNA damage</keyword>
<dbReference type="GO" id="GO:0004519">
    <property type="term" value="F:endonuclease activity"/>
    <property type="evidence" value="ECO:0007669"/>
    <property type="project" value="UniProtKB-KW"/>
</dbReference>
<comment type="similarity">
    <text evidence="2">Belongs to the DNA repair metallo-beta-lactamase (DRMBL) family.</text>
</comment>
<evidence type="ECO:0000256" key="1">
    <source>
        <dbReference type="ARBA" id="ARBA00004123"/>
    </source>
</evidence>
<dbReference type="GeneID" id="30011856"/>
<dbReference type="EMBL" id="LVYI01000006">
    <property type="protein sequence ID" value="OAP58598.1"/>
    <property type="molecule type" value="Genomic_DNA"/>
</dbReference>
<dbReference type="GO" id="GO:0000723">
    <property type="term" value="P:telomere maintenance"/>
    <property type="evidence" value="ECO:0007669"/>
    <property type="project" value="TreeGrafter"/>
</dbReference>
<keyword evidence="4" id="KW-0255">Endonuclease</keyword>
<evidence type="ECO:0000256" key="13">
    <source>
        <dbReference type="SAM" id="MobiDB-lite"/>
    </source>
</evidence>
<dbReference type="GO" id="GO:0003684">
    <property type="term" value="F:damaged DNA binding"/>
    <property type="evidence" value="ECO:0007669"/>
    <property type="project" value="TreeGrafter"/>
</dbReference>
<name>A0A178ZFR0_9EURO</name>
<feature type="compositionally biased region" description="Basic and acidic residues" evidence="13">
    <location>
        <begin position="550"/>
        <end position="562"/>
    </location>
</feature>
<dbReference type="GO" id="GO:0006310">
    <property type="term" value="P:DNA recombination"/>
    <property type="evidence" value="ECO:0007669"/>
    <property type="project" value="UniProtKB-KW"/>
</dbReference>
<dbReference type="InterPro" id="IPR036866">
    <property type="entry name" value="RibonucZ/Hydroxyglut_hydro"/>
</dbReference>
<keyword evidence="10" id="KW-0539">Nucleus</keyword>
<dbReference type="Pfam" id="PF23023">
    <property type="entry name" value="Anti-Pycsar_Apyc1"/>
    <property type="match status" value="1"/>
</dbReference>
<accession>A0A178ZFR0</accession>
<comment type="caution">
    <text evidence="15">The sequence shown here is derived from an EMBL/GenBank/DDBJ whole genome shotgun (WGS) entry which is preliminary data.</text>
</comment>
<feature type="region of interest" description="Disordered" evidence="13">
    <location>
        <begin position="501"/>
        <end position="537"/>
    </location>
</feature>
<evidence type="ECO:0000256" key="5">
    <source>
        <dbReference type="ARBA" id="ARBA00022763"/>
    </source>
</evidence>
<protein>
    <recommendedName>
        <fullName evidence="11">Protein artemis</fullName>
    </recommendedName>
    <alternativeName>
        <fullName evidence="12">DNA cross-link repair 1C protein</fullName>
    </alternativeName>
</protein>
<evidence type="ECO:0000256" key="12">
    <source>
        <dbReference type="ARBA" id="ARBA00042677"/>
    </source>
</evidence>
<dbReference type="AlphaFoldDB" id="A0A178ZFR0"/>
<keyword evidence="7" id="KW-0269">Exonuclease</keyword>
<dbReference type="InterPro" id="IPR011084">
    <property type="entry name" value="DRMBL"/>
</dbReference>